<evidence type="ECO:0000256" key="1">
    <source>
        <dbReference type="SAM" id="SignalP"/>
    </source>
</evidence>
<gene>
    <name evidence="2" type="ORF">PIB30_009900</name>
</gene>
<feature type="signal peptide" evidence="1">
    <location>
        <begin position="1"/>
        <end position="23"/>
    </location>
</feature>
<evidence type="ECO:0000313" key="2">
    <source>
        <dbReference type="EMBL" id="MED6131420.1"/>
    </source>
</evidence>
<name>A0ABU6S5W1_9FABA</name>
<dbReference type="Proteomes" id="UP001341840">
    <property type="component" value="Unassembled WGS sequence"/>
</dbReference>
<sequence length="73" mass="8476">MLLSWMVLLLWIVLHTDLNFVHSKILQISLKIQISLFISSALQSQPKSKEHVMVSPDHSQILRYDECSHTDEC</sequence>
<accession>A0ABU6S5W1</accession>
<comment type="caution">
    <text evidence="2">The sequence shown here is derived from an EMBL/GenBank/DDBJ whole genome shotgun (WGS) entry which is preliminary data.</text>
</comment>
<dbReference type="EMBL" id="JASCZI010060438">
    <property type="protein sequence ID" value="MED6131420.1"/>
    <property type="molecule type" value="Genomic_DNA"/>
</dbReference>
<reference evidence="2 3" key="1">
    <citation type="journal article" date="2023" name="Plants (Basel)">
        <title>Bridging the Gap: Combining Genomics and Transcriptomics Approaches to Understand Stylosanthes scabra, an Orphan Legume from the Brazilian Caatinga.</title>
        <authorList>
            <person name="Ferreira-Neto J.R.C."/>
            <person name="da Silva M.D."/>
            <person name="Binneck E."/>
            <person name="de Melo N.F."/>
            <person name="da Silva R.H."/>
            <person name="de Melo A.L.T.M."/>
            <person name="Pandolfi V."/>
            <person name="Bustamante F.O."/>
            <person name="Brasileiro-Vidal A.C."/>
            <person name="Benko-Iseppon A.M."/>
        </authorList>
    </citation>
    <scope>NUCLEOTIDE SEQUENCE [LARGE SCALE GENOMIC DNA]</scope>
    <source>
        <tissue evidence="2">Leaves</tissue>
    </source>
</reference>
<proteinExistence type="predicted"/>
<evidence type="ECO:0000313" key="3">
    <source>
        <dbReference type="Proteomes" id="UP001341840"/>
    </source>
</evidence>
<organism evidence="2 3">
    <name type="scientific">Stylosanthes scabra</name>
    <dbReference type="NCBI Taxonomy" id="79078"/>
    <lineage>
        <taxon>Eukaryota</taxon>
        <taxon>Viridiplantae</taxon>
        <taxon>Streptophyta</taxon>
        <taxon>Embryophyta</taxon>
        <taxon>Tracheophyta</taxon>
        <taxon>Spermatophyta</taxon>
        <taxon>Magnoliopsida</taxon>
        <taxon>eudicotyledons</taxon>
        <taxon>Gunneridae</taxon>
        <taxon>Pentapetalae</taxon>
        <taxon>rosids</taxon>
        <taxon>fabids</taxon>
        <taxon>Fabales</taxon>
        <taxon>Fabaceae</taxon>
        <taxon>Papilionoideae</taxon>
        <taxon>50 kb inversion clade</taxon>
        <taxon>dalbergioids sensu lato</taxon>
        <taxon>Dalbergieae</taxon>
        <taxon>Pterocarpus clade</taxon>
        <taxon>Stylosanthes</taxon>
    </lineage>
</organism>
<feature type="chain" id="PRO_5045883874" description="Secreted protein" evidence="1">
    <location>
        <begin position="24"/>
        <end position="73"/>
    </location>
</feature>
<evidence type="ECO:0008006" key="4">
    <source>
        <dbReference type="Google" id="ProtNLM"/>
    </source>
</evidence>
<keyword evidence="1" id="KW-0732">Signal</keyword>
<keyword evidence="3" id="KW-1185">Reference proteome</keyword>
<protein>
    <recommendedName>
        <fullName evidence="4">Secreted protein</fullName>
    </recommendedName>
</protein>